<dbReference type="PANTHER" id="PTHR48267:SF1">
    <property type="entry name" value="BILIRUBIN OXIDASE"/>
    <property type="match status" value="1"/>
</dbReference>
<dbReference type="AlphaFoldDB" id="A0AAU7DGT7"/>
<keyword evidence="4" id="KW-0732">Signal</keyword>
<dbReference type="EMBL" id="CP121196">
    <property type="protein sequence ID" value="XBH16539.1"/>
    <property type="molecule type" value="Genomic_DNA"/>
</dbReference>
<evidence type="ECO:0000256" key="1">
    <source>
        <dbReference type="ARBA" id="ARBA00022723"/>
    </source>
</evidence>
<keyword evidence="2" id="KW-0560">Oxidoreductase</keyword>
<dbReference type="GO" id="GO:0016491">
    <property type="term" value="F:oxidoreductase activity"/>
    <property type="evidence" value="ECO:0007669"/>
    <property type="project" value="UniProtKB-KW"/>
</dbReference>
<feature type="signal peptide" evidence="4">
    <location>
        <begin position="1"/>
        <end position="19"/>
    </location>
</feature>
<dbReference type="GO" id="GO:0005507">
    <property type="term" value="F:copper ion binding"/>
    <property type="evidence" value="ECO:0007669"/>
    <property type="project" value="InterPro"/>
</dbReference>
<feature type="region of interest" description="Disordered" evidence="3">
    <location>
        <begin position="271"/>
        <end position="296"/>
    </location>
</feature>
<feature type="chain" id="PRO_5043548865" evidence="4">
    <location>
        <begin position="20"/>
        <end position="718"/>
    </location>
</feature>
<dbReference type="InterPro" id="IPR045087">
    <property type="entry name" value="Cu-oxidase_fam"/>
</dbReference>
<keyword evidence="1" id="KW-0479">Metal-binding</keyword>
<proteinExistence type="predicted"/>
<protein>
    <submittedName>
        <fullName evidence="6">Multicopper oxidase domain-containing protein</fullName>
    </submittedName>
</protein>
<dbReference type="InterPro" id="IPR002355">
    <property type="entry name" value="Cu_oxidase_Cu_BS"/>
</dbReference>
<dbReference type="PANTHER" id="PTHR48267">
    <property type="entry name" value="CUPREDOXIN SUPERFAMILY PROTEIN"/>
    <property type="match status" value="1"/>
</dbReference>
<evidence type="ECO:0000256" key="2">
    <source>
        <dbReference type="ARBA" id="ARBA00023002"/>
    </source>
</evidence>
<dbReference type="InterPro" id="IPR033138">
    <property type="entry name" value="Cu_oxidase_CS"/>
</dbReference>
<evidence type="ECO:0000256" key="4">
    <source>
        <dbReference type="SAM" id="SignalP"/>
    </source>
</evidence>
<dbReference type="SUPFAM" id="SSF49503">
    <property type="entry name" value="Cupredoxins"/>
    <property type="match status" value="3"/>
</dbReference>
<dbReference type="PROSITE" id="PS00079">
    <property type="entry name" value="MULTICOPPER_OXIDASE1"/>
    <property type="match status" value="1"/>
</dbReference>
<gene>
    <name evidence="6" type="ORF">P8935_18435</name>
</gene>
<dbReference type="InterPro" id="IPR008972">
    <property type="entry name" value="Cupredoxin"/>
</dbReference>
<sequence>MGPKYLTALLCAAPLICLGQGTSTSFNNPASFSSNNHLLDLLLIARPETVHLGPFSPTAWIYEACQTSVAVEDQCPADSRTAASYAGVVLHLQPGDHLRIKLVNHLPPAPSDDENAHGPDPMMNEMLMANPTNIHTHGLIVEPRKADASDPTYGDYVYVVGYPAGKLPPMVDPDLSATDQPIQYDIYIPTNHPSGLYYFHPHIHGLGVNQISEGLEGMLTVGSIQDEASATNNFTLPPNFSVRYMDIRDMQVLPNGEIQDQEDSMYCAALPDPDDSREGSCAGANPPPDAPGPGPMYQGGKWFFTINGAVYPTINVDQQNGEVWRLLNGAASRTYDLAIKNDQNHAPVVFQVLSLDGVALAPTAGTDVSKMTVGGRFKPVQCPGPKQPHRLSEPVCATHMVMFPSSRADIFLGSFEPRHLTSATFLTTDINTGSAGDDWPAANLAHLVFSGKNTKAIGALNVKPVAAAALSAKGALGGPVKAMYPGMTQPLPIADAKQIAAGKSSALPVALDAATSQQVQSLSAAQVQKFGPRLAAQSKSVASIASPNCAALPAGHHRRVFFGVPSTNPDGFGLGYEEVDAQGNSVPGTFEDVSAFNPAFINVCLPLAPGNQTATELWELVNVAAEAHNFHMHQTKFTVLPKGAPVGDGGAMMDNVPLPSGSAMCDGSVLKWRDGTCKVTPVQVSIPFSEIGDFVYHCHIGEHQDGGMMAHIRVIANP</sequence>
<name>A0AAU7DGT7_9BACT</name>
<dbReference type="Gene3D" id="2.60.40.420">
    <property type="entry name" value="Cupredoxins - blue copper proteins"/>
    <property type="match status" value="3"/>
</dbReference>
<feature type="compositionally biased region" description="Pro residues" evidence="3">
    <location>
        <begin position="285"/>
        <end position="294"/>
    </location>
</feature>
<dbReference type="RefSeq" id="WP_348261768.1">
    <property type="nucleotide sequence ID" value="NZ_CP121196.1"/>
</dbReference>
<dbReference type="Pfam" id="PF07731">
    <property type="entry name" value="Cu-oxidase_2"/>
    <property type="match status" value="1"/>
</dbReference>
<reference evidence="6" key="1">
    <citation type="submission" date="2023-03" db="EMBL/GenBank/DDBJ databases">
        <title>Edaphobacter sp.</title>
        <authorList>
            <person name="Huber K.J."/>
            <person name="Papendorf J."/>
            <person name="Pilke C."/>
            <person name="Bunk B."/>
            <person name="Sproeer C."/>
            <person name="Pester M."/>
        </authorList>
    </citation>
    <scope>NUCLEOTIDE SEQUENCE</scope>
    <source>
        <strain evidence="6">DSM 110680</strain>
    </source>
</reference>
<evidence type="ECO:0000256" key="3">
    <source>
        <dbReference type="SAM" id="MobiDB-lite"/>
    </source>
</evidence>
<accession>A0AAU7DGT7</accession>
<evidence type="ECO:0000259" key="5">
    <source>
        <dbReference type="Pfam" id="PF07731"/>
    </source>
</evidence>
<dbReference type="PROSITE" id="PS00080">
    <property type="entry name" value="MULTICOPPER_OXIDASE2"/>
    <property type="match status" value="1"/>
</dbReference>
<evidence type="ECO:0000313" key="6">
    <source>
        <dbReference type="EMBL" id="XBH16539.1"/>
    </source>
</evidence>
<feature type="domain" description="Plastocyanin-like" evidence="5">
    <location>
        <begin position="597"/>
        <end position="714"/>
    </location>
</feature>
<dbReference type="InterPro" id="IPR011706">
    <property type="entry name" value="Cu-oxidase_C"/>
</dbReference>
<organism evidence="6">
    <name type="scientific">Telmatobacter sp. DSM 110680</name>
    <dbReference type="NCBI Taxonomy" id="3036704"/>
    <lineage>
        <taxon>Bacteria</taxon>
        <taxon>Pseudomonadati</taxon>
        <taxon>Acidobacteriota</taxon>
        <taxon>Terriglobia</taxon>
        <taxon>Terriglobales</taxon>
        <taxon>Acidobacteriaceae</taxon>
        <taxon>Telmatobacter</taxon>
    </lineage>
</organism>